<reference evidence="2 3" key="1">
    <citation type="submission" date="2018-08" db="EMBL/GenBank/DDBJ databases">
        <title>Hydrogenophaga sp. LA-38 isolated from sludge.</title>
        <authorList>
            <person name="Im W.-T."/>
        </authorList>
    </citation>
    <scope>NUCLEOTIDE SEQUENCE [LARGE SCALE GENOMIC DNA]</scope>
    <source>
        <strain evidence="2 3">LA-38</strain>
    </source>
</reference>
<evidence type="ECO:0000313" key="3">
    <source>
        <dbReference type="Proteomes" id="UP000261931"/>
    </source>
</evidence>
<sequence>MKQGLSPDAVKPLLDRFFDQGIDALKETQKIGASAGLLDSAAAPLDIQALKASALARRADATKQAELTRLKLDKEQSAPHDSPTFDPLTRRNGRKASSLEHSEMEESDSRSIKSQPSDGDATISGSGKQIPRSLRTDDPDTDGGSSSDEDGADSSAEVSATDSQKTIEMSVTEDAVPAPQPKASPQPLANQQQRKGATPQPVLSPPAKPQQRSQPVPSRPVKPQNQKADDRLAQQETYRQHDLARAAEQKKSQLRGNLMAEQTTAIADLERQLARITDPQAQRSLLSMSKDLQYQRHTQAVKEWSSLLPKKTAGAATADELARMDELDIISTAALDHEKAIKAVAAKRGIAL</sequence>
<keyword evidence="3" id="KW-1185">Reference proteome</keyword>
<protein>
    <submittedName>
        <fullName evidence="2">Uncharacterized protein</fullName>
    </submittedName>
</protein>
<organism evidence="2 3">
    <name type="scientific">Hydrogenophaga borbori</name>
    <dbReference type="NCBI Taxonomy" id="2294117"/>
    <lineage>
        <taxon>Bacteria</taxon>
        <taxon>Pseudomonadati</taxon>
        <taxon>Pseudomonadota</taxon>
        <taxon>Betaproteobacteria</taxon>
        <taxon>Burkholderiales</taxon>
        <taxon>Comamonadaceae</taxon>
        <taxon>Hydrogenophaga</taxon>
    </lineage>
</organism>
<feature type="region of interest" description="Disordered" evidence="1">
    <location>
        <begin position="67"/>
        <end position="233"/>
    </location>
</feature>
<dbReference type="AlphaFoldDB" id="A0A372EIF3"/>
<name>A0A372EIF3_9BURK</name>
<gene>
    <name evidence="2" type="ORF">DY262_13515</name>
</gene>
<proteinExistence type="predicted"/>
<feature type="compositionally biased region" description="Low complexity" evidence="1">
    <location>
        <begin position="209"/>
        <end position="221"/>
    </location>
</feature>
<comment type="caution">
    <text evidence="2">The sequence shown here is derived from an EMBL/GenBank/DDBJ whole genome shotgun (WGS) entry which is preliminary data.</text>
</comment>
<evidence type="ECO:0000256" key="1">
    <source>
        <dbReference type="SAM" id="MobiDB-lite"/>
    </source>
</evidence>
<evidence type="ECO:0000313" key="2">
    <source>
        <dbReference type="EMBL" id="RFP78315.1"/>
    </source>
</evidence>
<dbReference type="Proteomes" id="UP000261931">
    <property type="component" value="Unassembled WGS sequence"/>
</dbReference>
<feature type="compositionally biased region" description="Basic and acidic residues" evidence="1">
    <location>
        <begin position="97"/>
        <end position="111"/>
    </location>
</feature>
<feature type="compositionally biased region" description="Basic and acidic residues" evidence="1">
    <location>
        <begin position="67"/>
        <end position="78"/>
    </location>
</feature>
<accession>A0A372EIF3</accession>
<feature type="compositionally biased region" description="Polar residues" evidence="1">
    <location>
        <begin position="112"/>
        <end position="127"/>
    </location>
</feature>
<dbReference type="EMBL" id="QVLS01000007">
    <property type="protein sequence ID" value="RFP78315.1"/>
    <property type="molecule type" value="Genomic_DNA"/>
</dbReference>